<proteinExistence type="predicted"/>
<evidence type="ECO:0000259" key="1">
    <source>
        <dbReference type="Pfam" id="PF01902"/>
    </source>
</evidence>
<dbReference type="EMBL" id="QUSW01000001">
    <property type="protein sequence ID" value="RQP26532.1"/>
    <property type="molecule type" value="Genomic_DNA"/>
</dbReference>
<dbReference type="AlphaFoldDB" id="A0A3N7J6W0"/>
<name>A0A3N7J6W0_9BURK</name>
<reference evidence="2 3" key="1">
    <citation type="submission" date="2018-08" db="EMBL/GenBank/DDBJ databases">
        <authorList>
            <person name="Khan S.A."/>
            <person name="Jeon C.O."/>
            <person name="Chun B.H."/>
            <person name="Jeong S.E."/>
        </authorList>
    </citation>
    <scope>NUCLEOTIDE SEQUENCE [LARGE SCALE GENOMIC DNA]</scope>
    <source>
        <strain evidence="2 3">S-16</strain>
    </source>
</reference>
<accession>A0A3N7J6W0</accession>
<evidence type="ECO:0000313" key="3">
    <source>
        <dbReference type="Proteomes" id="UP000267464"/>
    </source>
</evidence>
<evidence type="ECO:0000313" key="2">
    <source>
        <dbReference type="EMBL" id="RQP26532.1"/>
    </source>
</evidence>
<dbReference type="Gene3D" id="3.40.50.620">
    <property type="entry name" value="HUPs"/>
    <property type="match status" value="1"/>
</dbReference>
<gene>
    <name evidence="2" type="ORF">DZC73_05870</name>
</gene>
<feature type="domain" description="Diphthamide synthase" evidence="1">
    <location>
        <begin position="41"/>
        <end position="238"/>
    </location>
</feature>
<comment type="caution">
    <text evidence="2">The sequence shown here is derived from an EMBL/GenBank/DDBJ whole genome shotgun (WGS) entry which is preliminary data.</text>
</comment>
<keyword evidence="2" id="KW-0378">Hydrolase</keyword>
<dbReference type="Gene3D" id="3.90.1490.10">
    <property type="entry name" value="putative n-type atp pyrophosphatase, domain 2"/>
    <property type="match status" value="1"/>
</dbReference>
<dbReference type="SUPFAM" id="SSF52402">
    <property type="entry name" value="Adenine nucleotide alpha hydrolases-like"/>
    <property type="match status" value="1"/>
</dbReference>
<organism evidence="2 3">
    <name type="scientific">Piscinibacter terrae</name>
    <dbReference type="NCBI Taxonomy" id="2496871"/>
    <lineage>
        <taxon>Bacteria</taxon>
        <taxon>Pseudomonadati</taxon>
        <taxon>Pseudomonadota</taxon>
        <taxon>Betaproteobacteria</taxon>
        <taxon>Burkholderiales</taxon>
        <taxon>Sphaerotilaceae</taxon>
        <taxon>Piscinibacter</taxon>
    </lineage>
</organism>
<dbReference type="Pfam" id="PF01902">
    <property type="entry name" value="Diphthami_syn_2"/>
    <property type="match status" value="1"/>
</dbReference>
<dbReference type="InterPro" id="IPR002761">
    <property type="entry name" value="Diphthami_syn_dom"/>
</dbReference>
<dbReference type="InterPro" id="IPR014729">
    <property type="entry name" value="Rossmann-like_a/b/a_fold"/>
</dbReference>
<dbReference type="GO" id="GO:0016787">
    <property type="term" value="F:hydrolase activity"/>
    <property type="evidence" value="ECO:0007669"/>
    <property type="project" value="UniProtKB-KW"/>
</dbReference>
<keyword evidence="3" id="KW-1185">Reference proteome</keyword>
<dbReference type="Proteomes" id="UP000267464">
    <property type="component" value="Unassembled WGS sequence"/>
</dbReference>
<dbReference type="CDD" id="cd01994">
    <property type="entry name" value="AANH_PF0828-like"/>
    <property type="match status" value="1"/>
</dbReference>
<protein>
    <submittedName>
        <fullName evidence="2">Adenosine nucleotide hydrolase</fullName>
    </submittedName>
</protein>
<sequence length="260" mass="28721">MASCRPRSKQASTMPCASRRADAMPLPCTNWRRIDPMTPPKAAISWSAGKDSCLAWLRTREAGIPVKTFLTMLDVDGLSKSHALPRELIVAQVRAMGGQWQPAVAAPGQYARVFAEQLDKLRETGHDRLVFGDIDLQAHRDWLEPMCEKAGLQAAFPLWGNKRQALAQEIIERGIEATLVCVDARRLDESFVGAAYDPALLRRLPDGVCPCGEDGEFHTFVWNAPGFAKPLVLRPLEKRRVAATPPLSPGELIFQTLELA</sequence>
<reference evidence="2 3" key="2">
    <citation type="submission" date="2018-12" db="EMBL/GenBank/DDBJ databases">
        <title>Rhizobacter gummiphilus sp. nov., a rubber-degrading bacterium isolated from the soil of a botanical garden in Japan.</title>
        <authorList>
            <person name="Shunsuke S.S."/>
        </authorList>
    </citation>
    <scope>NUCLEOTIDE SEQUENCE [LARGE SCALE GENOMIC DNA]</scope>
    <source>
        <strain evidence="2 3">S-16</strain>
    </source>
</reference>